<sequence>MITATLILSPFIRNIFRKVPIMPHSPVNYKNKLPLAALLLLSVLLLFSAGEWSQALFTSTYPYSPPLTHIKTDEKIVAITFDTEWSSSGIERLLPVLADYQIKSTFFVTGDWAREHPIQLRSIAEAGHEIGNHSTRHRHMQSLSPQAVQEEILECSNTIRGITGIKPACFRPPYGEYGEDVLRSAAQFSMRTVLWNLDSCDWKNLSPASIAEKVLAQCTPGSIVLFHSSALNTPEALKIILPALQSQGYEIVTVSGLLAYRGS</sequence>
<dbReference type="PROSITE" id="PS51677">
    <property type="entry name" value="NODB"/>
    <property type="match status" value="1"/>
</dbReference>
<gene>
    <name evidence="2" type="ORF">DPQ25_06510</name>
</gene>
<organism evidence="2 3">
    <name type="scientific">Hydrogeniiclostridium mannosilyticum</name>
    <dbReference type="NCBI Taxonomy" id="2764322"/>
    <lineage>
        <taxon>Bacteria</taxon>
        <taxon>Bacillati</taxon>
        <taxon>Bacillota</taxon>
        <taxon>Clostridia</taxon>
        <taxon>Eubacteriales</taxon>
        <taxon>Acutalibacteraceae</taxon>
        <taxon>Hydrogeniiclostridium</taxon>
    </lineage>
</organism>
<dbReference type="InterPro" id="IPR011330">
    <property type="entry name" value="Glyco_hydro/deAcase_b/a-brl"/>
</dbReference>
<dbReference type="Gene3D" id="3.20.20.370">
    <property type="entry name" value="Glycoside hydrolase/deacetylase"/>
    <property type="match status" value="1"/>
</dbReference>
<dbReference type="SUPFAM" id="SSF88713">
    <property type="entry name" value="Glycoside hydrolase/deacetylase"/>
    <property type="match status" value="1"/>
</dbReference>
<evidence type="ECO:0000259" key="1">
    <source>
        <dbReference type="PROSITE" id="PS51677"/>
    </source>
</evidence>
<dbReference type="PANTHER" id="PTHR10587:SF137">
    <property type="entry name" value="4-DEOXY-4-FORMAMIDO-L-ARABINOSE-PHOSPHOUNDECAPRENOL DEFORMYLASE ARND-RELATED"/>
    <property type="match status" value="1"/>
</dbReference>
<dbReference type="InterPro" id="IPR050248">
    <property type="entry name" value="Polysacc_deacetylase_ArnD"/>
</dbReference>
<evidence type="ECO:0000313" key="3">
    <source>
        <dbReference type="Proteomes" id="UP000249377"/>
    </source>
</evidence>
<evidence type="ECO:0000313" key="2">
    <source>
        <dbReference type="EMBL" id="RAQ29139.1"/>
    </source>
</evidence>
<dbReference type="EMBL" id="QLYR01000003">
    <property type="protein sequence ID" value="RAQ29139.1"/>
    <property type="molecule type" value="Genomic_DNA"/>
</dbReference>
<dbReference type="Proteomes" id="UP000249377">
    <property type="component" value="Unassembled WGS sequence"/>
</dbReference>
<accession>A0A328UCG5</accession>
<dbReference type="CDD" id="cd10917">
    <property type="entry name" value="CE4_NodB_like_6s_7s"/>
    <property type="match status" value="1"/>
</dbReference>
<keyword evidence="3" id="KW-1185">Reference proteome</keyword>
<dbReference type="GO" id="GO:0016810">
    <property type="term" value="F:hydrolase activity, acting on carbon-nitrogen (but not peptide) bonds"/>
    <property type="evidence" value="ECO:0007669"/>
    <property type="project" value="InterPro"/>
</dbReference>
<dbReference type="AlphaFoldDB" id="A0A328UCG5"/>
<dbReference type="GO" id="GO:0005975">
    <property type="term" value="P:carbohydrate metabolic process"/>
    <property type="evidence" value="ECO:0007669"/>
    <property type="project" value="InterPro"/>
</dbReference>
<dbReference type="InterPro" id="IPR002509">
    <property type="entry name" value="NODB_dom"/>
</dbReference>
<protein>
    <submittedName>
        <fullName evidence="2">Deacetylase</fullName>
    </submittedName>
</protein>
<name>A0A328UCG5_9FIRM</name>
<dbReference type="PANTHER" id="PTHR10587">
    <property type="entry name" value="GLYCOSYL TRANSFERASE-RELATED"/>
    <property type="match status" value="1"/>
</dbReference>
<comment type="caution">
    <text evidence="2">The sequence shown here is derived from an EMBL/GenBank/DDBJ whole genome shotgun (WGS) entry which is preliminary data.</text>
</comment>
<dbReference type="Pfam" id="PF01522">
    <property type="entry name" value="Polysacc_deac_1"/>
    <property type="match status" value="1"/>
</dbReference>
<reference evidence="2 3" key="1">
    <citation type="submission" date="2018-06" db="EMBL/GenBank/DDBJ databases">
        <title>Noncontiguous genome sequence of Ruminococcaceae bacterium ASD2818.</title>
        <authorList>
            <person name="Chaplin A.V."/>
            <person name="Sokolova S.R."/>
            <person name="Kochetkova T.O."/>
            <person name="Goltsov A.Y."/>
            <person name="Trofimov D.Y."/>
            <person name="Efimov B.A."/>
        </authorList>
    </citation>
    <scope>NUCLEOTIDE SEQUENCE [LARGE SCALE GENOMIC DNA]</scope>
    <source>
        <strain evidence="2 3">ASD2818</strain>
    </source>
</reference>
<feature type="domain" description="NodB homology" evidence="1">
    <location>
        <begin position="75"/>
        <end position="252"/>
    </location>
</feature>
<proteinExistence type="predicted"/>